<dbReference type="SUPFAM" id="SSF51905">
    <property type="entry name" value="FAD/NAD(P)-binding domain"/>
    <property type="match status" value="1"/>
</dbReference>
<dbReference type="EMBL" id="JACGCM010002394">
    <property type="protein sequence ID" value="KAF6140218.1"/>
    <property type="molecule type" value="Genomic_DNA"/>
</dbReference>
<evidence type="ECO:0000256" key="7">
    <source>
        <dbReference type="RuleBase" id="RU361217"/>
    </source>
</evidence>
<dbReference type="GO" id="GO:0004368">
    <property type="term" value="F:glycerol-3-phosphate dehydrogenase (quinone) activity"/>
    <property type="evidence" value="ECO:0007669"/>
    <property type="project" value="UniProtKB-EC"/>
</dbReference>
<organism evidence="9 10">
    <name type="scientific">Kingdonia uniflora</name>
    <dbReference type="NCBI Taxonomy" id="39325"/>
    <lineage>
        <taxon>Eukaryota</taxon>
        <taxon>Viridiplantae</taxon>
        <taxon>Streptophyta</taxon>
        <taxon>Embryophyta</taxon>
        <taxon>Tracheophyta</taxon>
        <taxon>Spermatophyta</taxon>
        <taxon>Magnoliopsida</taxon>
        <taxon>Ranunculales</taxon>
        <taxon>Circaeasteraceae</taxon>
        <taxon>Kingdonia</taxon>
    </lineage>
</organism>
<gene>
    <name evidence="9" type="ORF">GIB67_000266</name>
</gene>
<comment type="cofactor">
    <cofactor evidence="1 7">
        <name>FAD</name>
        <dbReference type="ChEBI" id="CHEBI:57692"/>
    </cofactor>
</comment>
<comment type="similarity">
    <text evidence="2 7">Belongs to the FAD-dependent glycerol-3-phosphate dehydrogenase family.</text>
</comment>
<sequence length="394" mass="42636">MATATRLKGFGAALTAAAGAYGALTLISPIISQSDRGIVDNVRRKIADVTAAVPSREVQESALMGTSLVNPFDVLVVGGGATGCGVALDAAARGLRVGLIERDDFSSGTSSRSTKLIHGGVRYLEKAVFNFDYGQLKLVFHALEERKQVIENAPHLCHALPCMTPCFNWFDVVYYWAGLKMYDLVAGPRLLHLSRYYSAKESIELFPTLAKKEGDRSLKGTVVYYDGQMNDSRLNVGLACTAALAGAAVLNHAEVISFIKDETCERIIGARVKDNLSGKEFETYAKVVVNAAGPFCDSVRKMADKEAPSMICPSSGVHIVLPDYYSPEGMGLIVPKTKDGRVVFMLPWLGRTVAGTTDSNTAITMLPEPHEDEIQFILDAISDYLNVKVCLQEN</sequence>
<dbReference type="GO" id="GO:0005739">
    <property type="term" value="C:mitochondrion"/>
    <property type="evidence" value="ECO:0007669"/>
    <property type="project" value="TreeGrafter"/>
</dbReference>
<keyword evidence="5" id="KW-0274">FAD</keyword>
<dbReference type="AlphaFoldDB" id="A0A7J7LC99"/>
<keyword evidence="6 7" id="KW-0560">Oxidoreductase</keyword>
<evidence type="ECO:0000256" key="1">
    <source>
        <dbReference type="ARBA" id="ARBA00001974"/>
    </source>
</evidence>
<dbReference type="PANTHER" id="PTHR11985">
    <property type="entry name" value="GLYCEROL-3-PHOSPHATE DEHYDROGENASE"/>
    <property type="match status" value="1"/>
</dbReference>
<comment type="catalytic activity">
    <reaction evidence="7">
        <text>a quinone + sn-glycerol 3-phosphate = dihydroxyacetone phosphate + a quinol</text>
        <dbReference type="Rhea" id="RHEA:18977"/>
        <dbReference type="ChEBI" id="CHEBI:24646"/>
        <dbReference type="ChEBI" id="CHEBI:57597"/>
        <dbReference type="ChEBI" id="CHEBI:57642"/>
        <dbReference type="ChEBI" id="CHEBI:132124"/>
        <dbReference type="EC" id="1.1.5.3"/>
    </reaction>
</comment>
<dbReference type="InterPro" id="IPR036188">
    <property type="entry name" value="FAD/NAD-bd_sf"/>
</dbReference>
<feature type="domain" description="FAD dependent oxidoreductase" evidence="8">
    <location>
        <begin position="73"/>
        <end position="385"/>
    </location>
</feature>
<keyword evidence="10" id="KW-1185">Reference proteome</keyword>
<evidence type="ECO:0000256" key="6">
    <source>
        <dbReference type="ARBA" id="ARBA00023002"/>
    </source>
</evidence>
<dbReference type="PRINTS" id="PR01001">
    <property type="entry name" value="FADG3PDH"/>
</dbReference>
<evidence type="ECO:0000313" key="9">
    <source>
        <dbReference type="EMBL" id="KAF6140218.1"/>
    </source>
</evidence>
<dbReference type="PANTHER" id="PTHR11985:SF15">
    <property type="entry name" value="GLYCEROL-3-PHOSPHATE DEHYDROGENASE, MITOCHONDRIAL"/>
    <property type="match status" value="1"/>
</dbReference>
<reference evidence="9 10" key="1">
    <citation type="journal article" date="2020" name="IScience">
        <title>Genome Sequencing of the Endangered Kingdonia uniflora (Circaeasteraceae, Ranunculales) Reveals Potential Mechanisms of Evolutionary Specialization.</title>
        <authorList>
            <person name="Sun Y."/>
            <person name="Deng T."/>
            <person name="Zhang A."/>
            <person name="Moore M.J."/>
            <person name="Landis J.B."/>
            <person name="Lin N."/>
            <person name="Zhang H."/>
            <person name="Zhang X."/>
            <person name="Huang J."/>
            <person name="Zhang X."/>
            <person name="Sun H."/>
            <person name="Wang H."/>
        </authorList>
    </citation>
    <scope>NUCLEOTIDE SEQUENCE [LARGE SCALE GENOMIC DNA]</scope>
    <source>
        <strain evidence="9">TB1705</strain>
        <tissue evidence="9">Leaf</tissue>
    </source>
</reference>
<dbReference type="InterPro" id="IPR000447">
    <property type="entry name" value="G3P_DH_FAD-dep"/>
</dbReference>
<evidence type="ECO:0000256" key="4">
    <source>
        <dbReference type="ARBA" id="ARBA00022630"/>
    </source>
</evidence>
<protein>
    <recommendedName>
        <fullName evidence="3 7">Glycerol-3-phosphate dehydrogenase</fullName>
        <ecNumber evidence="3 7">1.1.5.3</ecNumber>
    </recommendedName>
</protein>
<dbReference type="GO" id="GO:0006072">
    <property type="term" value="P:glycerol-3-phosphate metabolic process"/>
    <property type="evidence" value="ECO:0007669"/>
    <property type="project" value="UniProtKB-UniRule"/>
</dbReference>
<dbReference type="EC" id="1.1.5.3" evidence="3 7"/>
<evidence type="ECO:0000256" key="2">
    <source>
        <dbReference type="ARBA" id="ARBA00007330"/>
    </source>
</evidence>
<dbReference type="InterPro" id="IPR006076">
    <property type="entry name" value="FAD-dep_OxRdtase"/>
</dbReference>
<dbReference type="Gene3D" id="3.30.9.10">
    <property type="entry name" value="D-Amino Acid Oxidase, subunit A, domain 2"/>
    <property type="match status" value="1"/>
</dbReference>
<evidence type="ECO:0000256" key="5">
    <source>
        <dbReference type="ARBA" id="ARBA00022827"/>
    </source>
</evidence>
<evidence type="ECO:0000259" key="8">
    <source>
        <dbReference type="Pfam" id="PF01266"/>
    </source>
</evidence>
<evidence type="ECO:0000313" key="10">
    <source>
        <dbReference type="Proteomes" id="UP000541444"/>
    </source>
</evidence>
<evidence type="ECO:0000256" key="3">
    <source>
        <dbReference type="ARBA" id="ARBA00013029"/>
    </source>
</evidence>
<name>A0A7J7LC99_9MAGN</name>
<dbReference type="Pfam" id="PF01266">
    <property type="entry name" value="DAO"/>
    <property type="match status" value="1"/>
</dbReference>
<dbReference type="Gene3D" id="3.50.50.60">
    <property type="entry name" value="FAD/NAD(P)-binding domain"/>
    <property type="match status" value="1"/>
</dbReference>
<dbReference type="Proteomes" id="UP000541444">
    <property type="component" value="Unassembled WGS sequence"/>
</dbReference>
<keyword evidence="4 7" id="KW-0285">Flavoprotein</keyword>
<comment type="caution">
    <text evidence="9">The sequence shown here is derived from an EMBL/GenBank/DDBJ whole genome shotgun (WGS) entry which is preliminary data.</text>
</comment>
<proteinExistence type="inferred from homology"/>
<dbReference type="PROSITE" id="PS00977">
    <property type="entry name" value="FAD_G3PDH_1"/>
    <property type="match status" value="1"/>
</dbReference>
<dbReference type="OrthoDB" id="264015at2759"/>
<accession>A0A7J7LC99</accession>